<proteinExistence type="predicted"/>
<accession>A0A4Y7RI67</accession>
<dbReference type="Proteomes" id="UP000298324">
    <property type="component" value="Unassembled WGS sequence"/>
</dbReference>
<dbReference type="RefSeq" id="WP_134217138.1">
    <property type="nucleotide sequence ID" value="NZ_QFGA01000001.1"/>
</dbReference>
<sequence length="172" mass="19247">MLNSGTEWLSMEFYSSIQKFVDEYRQGPDAPRSRLLRLAGLRELVLQAAGRFGYEVVNADSQQELYPAGRLKGRVVYYSVYPDNAVVRRHLGAGGMAVFIREGKVLVANGCRSRTITKTKTHPCNVSDANRLEDALAAAAGLMVLGVRPEEVWRCKGHQNQDFAYPEKIKKL</sequence>
<comment type="caution">
    <text evidence="1">The sequence shown here is derived from an EMBL/GenBank/DDBJ whole genome shotgun (WGS) entry which is preliminary data.</text>
</comment>
<dbReference type="EMBL" id="QFGA01000001">
    <property type="protein sequence ID" value="TEB08450.1"/>
    <property type="molecule type" value="Genomic_DNA"/>
</dbReference>
<gene>
    <name evidence="1" type="primary">cphA</name>
    <name evidence="1" type="ORF">Psch_02013</name>
</gene>
<evidence type="ECO:0000313" key="1">
    <source>
        <dbReference type="EMBL" id="TEB08450.1"/>
    </source>
</evidence>
<dbReference type="EC" id="6.3.2.29" evidence="1"/>
<keyword evidence="1" id="KW-0436">Ligase</keyword>
<dbReference type="GO" id="GO:0071160">
    <property type="term" value="F:cyanophycin synthetase activity (L-aspartate-adding)"/>
    <property type="evidence" value="ECO:0007669"/>
    <property type="project" value="UniProtKB-EC"/>
</dbReference>
<keyword evidence="2" id="KW-1185">Reference proteome</keyword>
<dbReference type="AlphaFoldDB" id="A0A4Y7RI67"/>
<reference evidence="1 2" key="1">
    <citation type="journal article" date="2018" name="Environ. Microbiol.">
        <title>Novel energy conservation strategies and behaviour of Pelotomaculum schinkii driving syntrophic propionate catabolism.</title>
        <authorList>
            <person name="Hidalgo-Ahumada C.A.P."/>
            <person name="Nobu M.K."/>
            <person name="Narihiro T."/>
            <person name="Tamaki H."/>
            <person name="Liu W.T."/>
            <person name="Kamagata Y."/>
            <person name="Stams A.J.M."/>
            <person name="Imachi H."/>
            <person name="Sousa D.Z."/>
        </authorList>
    </citation>
    <scope>NUCLEOTIDE SEQUENCE [LARGE SCALE GENOMIC DNA]</scope>
    <source>
        <strain evidence="1 2">HH</strain>
    </source>
</reference>
<evidence type="ECO:0000313" key="2">
    <source>
        <dbReference type="Proteomes" id="UP000298324"/>
    </source>
</evidence>
<name>A0A4Y7RI67_9FIRM</name>
<organism evidence="1 2">
    <name type="scientific">Pelotomaculum schinkii</name>
    <dbReference type="NCBI Taxonomy" id="78350"/>
    <lineage>
        <taxon>Bacteria</taxon>
        <taxon>Bacillati</taxon>
        <taxon>Bacillota</taxon>
        <taxon>Clostridia</taxon>
        <taxon>Eubacteriales</taxon>
        <taxon>Desulfotomaculaceae</taxon>
        <taxon>Pelotomaculum</taxon>
    </lineage>
</organism>
<protein>
    <submittedName>
        <fullName evidence="1">Cyanophycin synthetase</fullName>
        <ecNumber evidence="1">6.3.2.29</ecNumber>
    </submittedName>
</protein>